<feature type="compositionally biased region" description="Basic and acidic residues" evidence="1">
    <location>
        <begin position="48"/>
        <end position="71"/>
    </location>
</feature>
<evidence type="ECO:0000313" key="2">
    <source>
        <dbReference type="EMBL" id="MPC41960.1"/>
    </source>
</evidence>
<evidence type="ECO:0000256" key="1">
    <source>
        <dbReference type="SAM" id="MobiDB-lite"/>
    </source>
</evidence>
<feature type="compositionally biased region" description="Basic residues" evidence="1">
    <location>
        <begin position="16"/>
        <end position="25"/>
    </location>
</feature>
<sequence>MVGYIRRQKGGEGRRRMTRRRKGRLLGRGEATGGRDGAARTVGGLQGEEARTVGRRQGEKGKNGGRVAGRD</sequence>
<feature type="region of interest" description="Disordered" evidence="1">
    <location>
        <begin position="1"/>
        <end position="71"/>
    </location>
</feature>
<dbReference type="EMBL" id="VSRR010005251">
    <property type="protein sequence ID" value="MPC41960.1"/>
    <property type="molecule type" value="Genomic_DNA"/>
</dbReference>
<dbReference type="AlphaFoldDB" id="A0A5B7F3I0"/>
<proteinExistence type="predicted"/>
<gene>
    <name evidence="2" type="ORF">E2C01_035571</name>
</gene>
<keyword evidence="3" id="KW-1185">Reference proteome</keyword>
<reference evidence="2 3" key="1">
    <citation type="submission" date="2019-05" db="EMBL/GenBank/DDBJ databases">
        <title>Another draft genome of Portunus trituberculatus and its Hox gene families provides insights of decapod evolution.</title>
        <authorList>
            <person name="Jeong J.-H."/>
            <person name="Song I."/>
            <person name="Kim S."/>
            <person name="Choi T."/>
            <person name="Kim D."/>
            <person name="Ryu S."/>
            <person name="Kim W."/>
        </authorList>
    </citation>
    <scope>NUCLEOTIDE SEQUENCE [LARGE SCALE GENOMIC DNA]</scope>
    <source>
        <tissue evidence="2">Muscle</tissue>
    </source>
</reference>
<comment type="caution">
    <text evidence="2">The sequence shown here is derived from an EMBL/GenBank/DDBJ whole genome shotgun (WGS) entry which is preliminary data.</text>
</comment>
<protein>
    <submittedName>
        <fullName evidence="2">Uncharacterized protein</fullName>
    </submittedName>
</protein>
<name>A0A5B7F3I0_PORTR</name>
<accession>A0A5B7F3I0</accession>
<organism evidence="2 3">
    <name type="scientific">Portunus trituberculatus</name>
    <name type="common">Swimming crab</name>
    <name type="synonym">Neptunus trituberculatus</name>
    <dbReference type="NCBI Taxonomy" id="210409"/>
    <lineage>
        <taxon>Eukaryota</taxon>
        <taxon>Metazoa</taxon>
        <taxon>Ecdysozoa</taxon>
        <taxon>Arthropoda</taxon>
        <taxon>Crustacea</taxon>
        <taxon>Multicrustacea</taxon>
        <taxon>Malacostraca</taxon>
        <taxon>Eumalacostraca</taxon>
        <taxon>Eucarida</taxon>
        <taxon>Decapoda</taxon>
        <taxon>Pleocyemata</taxon>
        <taxon>Brachyura</taxon>
        <taxon>Eubrachyura</taxon>
        <taxon>Portunoidea</taxon>
        <taxon>Portunidae</taxon>
        <taxon>Portuninae</taxon>
        <taxon>Portunus</taxon>
    </lineage>
</organism>
<evidence type="ECO:0000313" key="3">
    <source>
        <dbReference type="Proteomes" id="UP000324222"/>
    </source>
</evidence>
<dbReference type="Proteomes" id="UP000324222">
    <property type="component" value="Unassembled WGS sequence"/>
</dbReference>